<dbReference type="SFLD" id="SFLDG01212">
    <property type="entry name" value="Phytoene_synthase_like"/>
    <property type="match status" value="1"/>
</dbReference>
<dbReference type="InterPro" id="IPR002060">
    <property type="entry name" value="Squ/phyt_synthse"/>
</dbReference>
<protein>
    <submittedName>
        <fullName evidence="1">Squalene synthase HpnC</fullName>
        <ecNumber evidence="1">2.4.1.21</ecNumber>
    </submittedName>
</protein>
<proteinExistence type="predicted"/>
<keyword evidence="2" id="KW-1185">Reference proteome</keyword>
<accession>C3X989</accession>
<dbReference type="GO" id="GO:0051996">
    <property type="term" value="F:squalene synthase [NAD(P)H] activity"/>
    <property type="evidence" value="ECO:0007669"/>
    <property type="project" value="InterPro"/>
</dbReference>
<dbReference type="Gene3D" id="1.10.600.10">
    <property type="entry name" value="Farnesyl Diphosphate Synthase"/>
    <property type="match status" value="1"/>
</dbReference>
<dbReference type="InterPro" id="IPR017827">
    <property type="entry name" value="HSQ_synthase_HpnC"/>
</dbReference>
<dbReference type="PANTHER" id="PTHR31480">
    <property type="entry name" value="BIFUNCTIONAL LYCOPENE CYCLASE/PHYTOENE SYNTHASE"/>
    <property type="match status" value="1"/>
</dbReference>
<dbReference type="SFLD" id="SFLDS00005">
    <property type="entry name" value="Isoprenoid_Synthase_Type_I"/>
    <property type="match status" value="1"/>
</dbReference>
<dbReference type="SUPFAM" id="SSF48576">
    <property type="entry name" value="Terpenoid synthases"/>
    <property type="match status" value="1"/>
</dbReference>
<dbReference type="EMBL" id="GG658170">
    <property type="protein sequence ID" value="EEO29765.1"/>
    <property type="molecule type" value="Genomic_DNA"/>
</dbReference>
<dbReference type="AlphaFoldDB" id="C3X989"/>
<dbReference type="EC" id="2.4.1.21" evidence="1"/>
<dbReference type="CDD" id="cd00683">
    <property type="entry name" value="Trans_IPPS_HH"/>
    <property type="match status" value="1"/>
</dbReference>
<dbReference type="InterPro" id="IPR044843">
    <property type="entry name" value="Trans_IPPS_bact-type"/>
</dbReference>
<dbReference type="Pfam" id="PF00494">
    <property type="entry name" value="SQS_PSY"/>
    <property type="match status" value="1"/>
</dbReference>
<dbReference type="NCBIfam" id="TIGR03464">
    <property type="entry name" value="HpnC"/>
    <property type="match status" value="1"/>
</dbReference>
<dbReference type="GO" id="GO:0009011">
    <property type="term" value="F:alpha-1,4-glucan glucosyltransferase (ADP-glucose donor) activity"/>
    <property type="evidence" value="ECO:0007669"/>
    <property type="project" value="UniProtKB-EC"/>
</dbReference>
<dbReference type="STRING" id="847.BRW83_1423"/>
<evidence type="ECO:0000313" key="1">
    <source>
        <dbReference type="EMBL" id="EEO29765.1"/>
    </source>
</evidence>
<keyword evidence="1" id="KW-0808">Transferase</keyword>
<dbReference type="InterPro" id="IPR033904">
    <property type="entry name" value="Trans_IPPS_HH"/>
</dbReference>
<gene>
    <name evidence="1" type="primary">hpnC</name>
    <name evidence="1" type="ORF">OFBG_00793</name>
</gene>
<dbReference type="GO" id="GO:0016114">
    <property type="term" value="P:terpenoid biosynthetic process"/>
    <property type="evidence" value="ECO:0007669"/>
    <property type="project" value="UniProtKB-ARBA"/>
</dbReference>
<dbReference type="GO" id="GO:0004311">
    <property type="term" value="F:geranylgeranyl diphosphate synthase activity"/>
    <property type="evidence" value="ECO:0007669"/>
    <property type="project" value="InterPro"/>
</dbReference>
<name>C3X989_OXAFO</name>
<dbReference type="eggNOG" id="COG1562">
    <property type="taxonomic scope" value="Bacteria"/>
</dbReference>
<dbReference type="Proteomes" id="UP000005089">
    <property type="component" value="Unassembled WGS sequence"/>
</dbReference>
<dbReference type="SFLD" id="SFLDG01018">
    <property type="entry name" value="Squalene/Phytoene_Synthase_Lik"/>
    <property type="match status" value="1"/>
</dbReference>
<reference evidence="1 2" key="1">
    <citation type="submission" date="2009-02" db="EMBL/GenBank/DDBJ databases">
        <title>The Genome Sequence of Oxalobacter formigenes OXCC13.</title>
        <authorList>
            <consortium name="The Broad Institute Genome Sequencing Platform"/>
            <person name="Ward D."/>
            <person name="Young S.K."/>
            <person name="Kodira C.D."/>
            <person name="Zeng Q."/>
            <person name="Koehrsen M."/>
            <person name="Alvarado L."/>
            <person name="Berlin A."/>
            <person name="Borenstein D."/>
            <person name="Chen Z."/>
            <person name="Engels R."/>
            <person name="Freedman E."/>
            <person name="Gellesch M."/>
            <person name="Goldberg J."/>
            <person name="Griggs A."/>
            <person name="Gujja S."/>
            <person name="Heiman D."/>
            <person name="Hepburn T."/>
            <person name="Howarth C."/>
            <person name="Jen D."/>
            <person name="Larson L."/>
            <person name="Lewis B."/>
            <person name="Mehta T."/>
            <person name="Park D."/>
            <person name="Pearson M."/>
            <person name="Roberts A."/>
            <person name="Saif S."/>
            <person name="Shea T."/>
            <person name="Shenoy N."/>
            <person name="Sisk P."/>
            <person name="Stolte C."/>
            <person name="Sykes S."/>
            <person name="Walk T."/>
            <person name="White J."/>
            <person name="Yandava C."/>
            <person name="Allison M.J."/>
            <person name="Lander E."/>
            <person name="Nusbaum C."/>
            <person name="Galagan J."/>
            <person name="Birren B."/>
        </authorList>
    </citation>
    <scope>NUCLEOTIDE SEQUENCE [LARGE SCALE GENOMIC DNA]</scope>
    <source>
        <strain evidence="1 2">OXCC13</strain>
    </source>
</reference>
<dbReference type="HOGENOM" id="CLU_037269_0_1_4"/>
<sequence length="284" mass="32692">MFYHYRFQHSGSSMAVEHYENFPVASILLPSNLRKPVEVIYAFARSADDIADEGDFRPEERLAALSGYIAELDTIERNGHPDSKLFIDLKQVIGEFRLPLAPFRNLLAAFIQDISTKRYETYDDLLDYCRLSANPVGLLMLHLYEAATEENKRMSDAICTSLQLINFWQDIAIDWKKDRIYLPLEELARFNVTASDIATGNLSDNWRSLMQFEIDRTRKLMLSGAPLASRLPGRIGWELRLVVQGGLRILDRIEMAACDIFNKRPLLQGGDWLSIIWQCLKRKD</sequence>
<organism evidence="1 2">
    <name type="scientific">Oxalobacter formigenes OXCC13</name>
    <dbReference type="NCBI Taxonomy" id="556269"/>
    <lineage>
        <taxon>Bacteria</taxon>
        <taxon>Pseudomonadati</taxon>
        <taxon>Pseudomonadota</taxon>
        <taxon>Betaproteobacteria</taxon>
        <taxon>Burkholderiales</taxon>
        <taxon>Oxalobacteraceae</taxon>
        <taxon>Oxalobacter</taxon>
    </lineage>
</organism>
<evidence type="ECO:0000313" key="2">
    <source>
        <dbReference type="Proteomes" id="UP000005089"/>
    </source>
</evidence>
<dbReference type="InterPro" id="IPR008949">
    <property type="entry name" value="Isoprenoid_synthase_dom_sf"/>
</dbReference>
<keyword evidence="1" id="KW-0328">Glycosyltransferase</keyword>